<sequence length="291" mass="32258">MTAAVPSTPPDARRAGDPLVRRGLPHALQALQAIVTREVLKFMQQTGRLVSALVRPLLWLAVFAAGFRNVFGVAIVEPYDTYIPYDVYIAPGLIGMVLLFNGMQSSLAMVYDREMGLMRLLLTAPLPRPWLLFCKLAATALLSLLQAVAFVIVAWLIGTELPLLGWHGLHALLAALSAALMLGALGLLLSVHIKQLENFAGTMNFVIFPMYFLSTALYPLWKLQESGAEWVYQIARFNPFTHAVEWIRFALYDKDPGFAPFVVLGCTLVFFTLACWGYDPQRGFGQLTKRG</sequence>
<dbReference type="InterPro" id="IPR022403">
    <property type="entry name" value="Alc_ABC_transptr_permease"/>
</dbReference>
<dbReference type="GO" id="GO:0140359">
    <property type="term" value="F:ABC-type transporter activity"/>
    <property type="evidence" value="ECO:0007669"/>
    <property type="project" value="InterPro"/>
</dbReference>
<organism evidence="7 8">
    <name type="scientific">Aquariibacter lacus</name>
    <dbReference type="NCBI Taxonomy" id="2801332"/>
    <lineage>
        <taxon>Bacteria</taxon>
        <taxon>Pseudomonadati</taxon>
        <taxon>Pseudomonadota</taxon>
        <taxon>Betaproteobacteria</taxon>
        <taxon>Burkholderiales</taxon>
        <taxon>Sphaerotilaceae</taxon>
        <taxon>Aquariibacter</taxon>
    </lineage>
</organism>
<keyword evidence="8" id="KW-1185">Reference proteome</keyword>
<gene>
    <name evidence="7" type="ORF">JI742_10640</name>
</gene>
<dbReference type="InterPro" id="IPR051328">
    <property type="entry name" value="T7SS_ABC-Transporter"/>
</dbReference>
<evidence type="ECO:0000256" key="2">
    <source>
        <dbReference type="ARBA" id="ARBA00022692"/>
    </source>
</evidence>
<dbReference type="PANTHER" id="PTHR43077:SF10">
    <property type="entry name" value="TRANSPORT PERMEASE PROTEIN"/>
    <property type="match status" value="1"/>
</dbReference>
<feature type="transmembrane region" description="Helical" evidence="5">
    <location>
        <begin position="203"/>
        <end position="221"/>
    </location>
</feature>
<dbReference type="PANTHER" id="PTHR43077">
    <property type="entry name" value="TRANSPORT PERMEASE YVFS-RELATED"/>
    <property type="match status" value="1"/>
</dbReference>
<evidence type="ECO:0000259" key="6">
    <source>
        <dbReference type="PROSITE" id="PS51012"/>
    </source>
</evidence>
<protein>
    <recommendedName>
        <fullName evidence="5">Transport permease protein</fullName>
    </recommendedName>
</protein>
<feature type="transmembrane region" description="Helical" evidence="5">
    <location>
        <begin position="132"/>
        <end position="157"/>
    </location>
</feature>
<dbReference type="InterPro" id="IPR013525">
    <property type="entry name" value="ABC2_TM"/>
</dbReference>
<proteinExistence type="inferred from homology"/>
<evidence type="ECO:0000256" key="4">
    <source>
        <dbReference type="ARBA" id="ARBA00023136"/>
    </source>
</evidence>
<dbReference type="RefSeq" id="WP_201826699.1">
    <property type="nucleotide sequence ID" value="NZ_JAERRA010000002.1"/>
</dbReference>
<dbReference type="EMBL" id="JAERRA010000002">
    <property type="protein sequence ID" value="MBL0720343.1"/>
    <property type="molecule type" value="Genomic_DNA"/>
</dbReference>
<dbReference type="NCBIfam" id="TIGR03861">
    <property type="entry name" value="phenyl_ABC_PedC"/>
    <property type="match status" value="1"/>
</dbReference>
<dbReference type="PIRSF" id="PIRSF006648">
    <property type="entry name" value="DrrB"/>
    <property type="match status" value="1"/>
</dbReference>
<dbReference type="InterPro" id="IPR047817">
    <property type="entry name" value="ABC2_TM_bact-type"/>
</dbReference>
<comment type="similarity">
    <text evidence="5">Belongs to the ABC-2 integral membrane protein family.</text>
</comment>
<dbReference type="Proteomes" id="UP000643207">
    <property type="component" value="Unassembled WGS sequence"/>
</dbReference>
<feature type="transmembrane region" description="Helical" evidence="5">
    <location>
        <begin position="57"/>
        <end position="76"/>
    </location>
</feature>
<keyword evidence="4 5" id="KW-0472">Membrane</keyword>
<keyword evidence="2 5" id="KW-0812">Transmembrane</keyword>
<dbReference type="Pfam" id="PF01061">
    <property type="entry name" value="ABC2_membrane"/>
    <property type="match status" value="1"/>
</dbReference>
<keyword evidence="5" id="KW-0813">Transport</keyword>
<feature type="transmembrane region" description="Helical" evidence="5">
    <location>
        <begin position="169"/>
        <end position="191"/>
    </location>
</feature>
<evidence type="ECO:0000313" key="8">
    <source>
        <dbReference type="Proteomes" id="UP000643207"/>
    </source>
</evidence>
<reference evidence="7 8" key="1">
    <citation type="submission" date="2021-01" db="EMBL/GenBank/DDBJ databases">
        <title>Piscinibacter sp. Jin2 Genome sequencing and assembly.</title>
        <authorList>
            <person name="Kim I."/>
        </authorList>
    </citation>
    <scope>NUCLEOTIDE SEQUENCE [LARGE SCALE GENOMIC DNA]</scope>
    <source>
        <strain evidence="7 8">Jin2</strain>
    </source>
</reference>
<dbReference type="InterPro" id="IPR000412">
    <property type="entry name" value="ABC_2_transport"/>
</dbReference>
<feature type="domain" description="ABC transmembrane type-2" evidence="6">
    <location>
        <begin position="47"/>
        <end position="281"/>
    </location>
</feature>
<accession>A0A9X0XI47</accession>
<feature type="transmembrane region" description="Helical" evidence="5">
    <location>
        <begin position="88"/>
        <end position="111"/>
    </location>
</feature>
<evidence type="ECO:0000256" key="3">
    <source>
        <dbReference type="ARBA" id="ARBA00022989"/>
    </source>
</evidence>
<evidence type="ECO:0000313" key="7">
    <source>
        <dbReference type="EMBL" id="MBL0720343.1"/>
    </source>
</evidence>
<comment type="subcellular location">
    <subcellularLocation>
        <location evidence="5">Cell inner membrane</location>
        <topology evidence="5">Multi-pass membrane protein</topology>
    </subcellularLocation>
    <subcellularLocation>
        <location evidence="1">Membrane</location>
        <topology evidence="1">Multi-pass membrane protein</topology>
    </subcellularLocation>
</comment>
<comment type="caution">
    <text evidence="7">The sequence shown here is derived from an EMBL/GenBank/DDBJ whole genome shotgun (WGS) entry which is preliminary data.</text>
</comment>
<evidence type="ECO:0000256" key="5">
    <source>
        <dbReference type="RuleBase" id="RU361157"/>
    </source>
</evidence>
<keyword evidence="5" id="KW-1003">Cell membrane</keyword>
<dbReference type="PROSITE" id="PS51012">
    <property type="entry name" value="ABC_TM2"/>
    <property type="match status" value="1"/>
</dbReference>
<evidence type="ECO:0000256" key="1">
    <source>
        <dbReference type="ARBA" id="ARBA00004141"/>
    </source>
</evidence>
<feature type="transmembrane region" description="Helical" evidence="5">
    <location>
        <begin position="258"/>
        <end position="278"/>
    </location>
</feature>
<name>A0A9X0XI47_9BURK</name>
<dbReference type="GO" id="GO:0043190">
    <property type="term" value="C:ATP-binding cassette (ABC) transporter complex"/>
    <property type="evidence" value="ECO:0007669"/>
    <property type="project" value="InterPro"/>
</dbReference>
<dbReference type="AlphaFoldDB" id="A0A9X0XI47"/>
<keyword evidence="3 5" id="KW-1133">Transmembrane helix</keyword>